<evidence type="ECO:0000313" key="4">
    <source>
        <dbReference type="EMBL" id="ANX14256.1"/>
    </source>
</evidence>
<dbReference type="EMBL" id="CP016761">
    <property type="protein sequence ID" value="ANX14256.1"/>
    <property type="molecule type" value="Genomic_DNA"/>
</dbReference>
<evidence type="ECO:0000256" key="2">
    <source>
        <dbReference type="SAM" id="MobiDB-lite"/>
    </source>
</evidence>
<accession>A0A1B1ZA28</accession>
<dbReference type="Gene3D" id="2.60.40.1240">
    <property type="match status" value="1"/>
</dbReference>
<feature type="compositionally biased region" description="Basic and acidic residues" evidence="2">
    <location>
        <begin position="23"/>
        <end position="47"/>
    </location>
</feature>
<evidence type="ECO:0000313" key="5">
    <source>
        <dbReference type="Proteomes" id="UP000077412"/>
    </source>
</evidence>
<organism evidence="4 5">
    <name type="scientific">Fictibacillus arsenicus</name>
    <dbReference type="NCBI Taxonomy" id="255247"/>
    <lineage>
        <taxon>Bacteria</taxon>
        <taxon>Bacillati</taxon>
        <taxon>Bacillota</taxon>
        <taxon>Bacilli</taxon>
        <taxon>Bacillales</taxon>
        <taxon>Fictibacillaceae</taxon>
        <taxon>Fictibacillus</taxon>
    </lineage>
</organism>
<feature type="region of interest" description="Disordered" evidence="2">
    <location>
        <begin position="22"/>
        <end position="63"/>
    </location>
</feature>
<proteinExistence type="predicted"/>
<evidence type="ECO:0000256" key="1">
    <source>
        <dbReference type="ARBA" id="ARBA00022729"/>
    </source>
</evidence>
<evidence type="ECO:0000259" key="3">
    <source>
        <dbReference type="Pfam" id="PF11611"/>
    </source>
</evidence>
<dbReference type="OrthoDB" id="2352213at2"/>
<dbReference type="KEGG" id="far:ABE41_019760"/>
<dbReference type="InterPro" id="IPR029051">
    <property type="entry name" value="DUF4352"/>
</dbReference>
<dbReference type="Pfam" id="PF11611">
    <property type="entry name" value="DUF4352"/>
    <property type="match status" value="1"/>
</dbReference>
<sequence>MPFKGWMILGLTAALIMGCSTDNTEKNKEEKTQQQESEQKETDKNSDKMTFTDSSQAPDDTKLTEINKSVEDADGIVTLKKYKKLDEEQKADLISLTLSEVKVLQYKPSVDLIDFFHSYTHEQKEFPYVRVNVRIKNNGNKPVHFAPVSEIKTDQGEKVTWKEDFYLEKLNGEIKPGEIKVGSLGFILEDTDPESIKTITIKSSEVINNEKKKISDPLSYEVNFE</sequence>
<protein>
    <recommendedName>
        <fullName evidence="3">DUF4352 domain-containing protein</fullName>
    </recommendedName>
</protein>
<keyword evidence="5" id="KW-1185">Reference proteome</keyword>
<dbReference type="AlphaFoldDB" id="A0A1B1ZA28"/>
<dbReference type="InterPro" id="IPR029050">
    <property type="entry name" value="Immunoprotect_excell_Ig-like"/>
</dbReference>
<feature type="compositionally biased region" description="Polar residues" evidence="2">
    <location>
        <begin position="48"/>
        <end position="58"/>
    </location>
</feature>
<dbReference type="STRING" id="255247.ABE41_019760"/>
<dbReference type="PROSITE" id="PS51257">
    <property type="entry name" value="PROKAR_LIPOPROTEIN"/>
    <property type="match status" value="1"/>
</dbReference>
<feature type="domain" description="DUF4352" evidence="3">
    <location>
        <begin position="108"/>
        <end position="191"/>
    </location>
</feature>
<dbReference type="RefSeq" id="WP_066294164.1">
    <property type="nucleotide sequence ID" value="NZ_CP016761.1"/>
</dbReference>
<gene>
    <name evidence="4" type="ORF">ABE41_019760</name>
</gene>
<reference evidence="4 5" key="1">
    <citation type="submission" date="2016-08" db="EMBL/GenBank/DDBJ databases">
        <title>Complete genome sequence of Fictibacillus arsenicus G25-54, a strain with toxicity to nematodes and a potential arsenic-resistance activity.</title>
        <authorList>
            <person name="Zheng Z."/>
        </authorList>
    </citation>
    <scope>NUCLEOTIDE SEQUENCE [LARGE SCALE GENOMIC DNA]</scope>
    <source>
        <strain evidence="4 5">G25-54</strain>
    </source>
</reference>
<dbReference type="Proteomes" id="UP000077412">
    <property type="component" value="Chromosome"/>
</dbReference>
<name>A0A1B1ZA28_9BACL</name>
<keyword evidence="1" id="KW-0732">Signal</keyword>